<accession>A0ABV5TNV0</accession>
<reference evidence="8 9" key="1">
    <citation type="submission" date="2024-09" db="EMBL/GenBank/DDBJ databases">
        <authorList>
            <person name="Sun Q."/>
            <person name="Mori K."/>
        </authorList>
    </citation>
    <scope>NUCLEOTIDE SEQUENCE [LARGE SCALE GENOMIC DNA]</scope>
    <source>
        <strain evidence="8 9">JCM 3028</strain>
    </source>
</reference>
<evidence type="ECO:0000256" key="4">
    <source>
        <dbReference type="ARBA" id="ARBA00022833"/>
    </source>
</evidence>
<sequence length="329" mass="35425">MPSLRLRTTLVSAAALAAVAMATTTGAYADPGHDRPVAEPGFPSPEAPGNTDARKLPAKAGSPETNLADYPKLTDEQIAEKIAQERAEKAKAPVNTTPVMEVTATESLPDGTVRVDTYTPAQGVAPERLAASLREEGKRNVKVTSHALESRTKSDVGTAAADDCAYGQARSVTCPVSYWRNLGRGNPVVMFSDYSSAAWPTDAAVYKWNVVPNIDSWYRYGGHCDVLNDAFCVNVYSANYGDTGWWGRTTHYYVPPNYGAIIGAEVHLNDAPNLTAAQRNSTVIHELGHVLGLGHNMWSGDVMYAYAPSRQDIGGENSALLQSIYSVYR</sequence>
<evidence type="ECO:0000256" key="6">
    <source>
        <dbReference type="SAM" id="SignalP"/>
    </source>
</evidence>
<dbReference type="Proteomes" id="UP001589610">
    <property type="component" value="Unassembled WGS sequence"/>
</dbReference>
<keyword evidence="2" id="KW-0479">Metal-binding</keyword>
<protein>
    <submittedName>
        <fullName evidence="8">Matrixin family metalloprotease</fullName>
        <ecNumber evidence="8">3.4.24.-</ecNumber>
    </submittedName>
</protein>
<organism evidence="8 9">
    <name type="scientific">Streptosporangium vulgare</name>
    <dbReference type="NCBI Taxonomy" id="46190"/>
    <lineage>
        <taxon>Bacteria</taxon>
        <taxon>Bacillati</taxon>
        <taxon>Actinomycetota</taxon>
        <taxon>Actinomycetes</taxon>
        <taxon>Streptosporangiales</taxon>
        <taxon>Streptosporangiaceae</taxon>
        <taxon>Streptosporangium</taxon>
    </lineage>
</organism>
<evidence type="ECO:0000313" key="9">
    <source>
        <dbReference type="Proteomes" id="UP001589610"/>
    </source>
</evidence>
<name>A0ABV5TNV0_9ACTN</name>
<keyword evidence="9" id="KW-1185">Reference proteome</keyword>
<gene>
    <name evidence="8" type="ORF">ACFFRH_34150</name>
</gene>
<feature type="domain" description="Peptidase M10 metallopeptidase" evidence="7">
    <location>
        <begin position="251"/>
        <end position="308"/>
    </location>
</feature>
<dbReference type="GO" id="GO:0008237">
    <property type="term" value="F:metallopeptidase activity"/>
    <property type="evidence" value="ECO:0007669"/>
    <property type="project" value="UniProtKB-KW"/>
</dbReference>
<keyword evidence="3 8" id="KW-0378">Hydrolase</keyword>
<dbReference type="Gene3D" id="3.40.390.10">
    <property type="entry name" value="Collagenase (Catalytic Domain)"/>
    <property type="match status" value="1"/>
</dbReference>
<evidence type="ECO:0000256" key="1">
    <source>
        <dbReference type="ARBA" id="ARBA00022670"/>
    </source>
</evidence>
<dbReference type="SUPFAM" id="SSF55486">
    <property type="entry name" value="Metalloproteases ('zincins'), catalytic domain"/>
    <property type="match status" value="1"/>
</dbReference>
<feature type="signal peptide" evidence="6">
    <location>
        <begin position="1"/>
        <end position="29"/>
    </location>
</feature>
<dbReference type="EMBL" id="JBHMBS010000024">
    <property type="protein sequence ID" value="MFB9680546.1"/>
    <property type="molecule type" value="Genomic_DNA"/>
</dbReference>
<evidence type="ECO:0000256" key="5">
    <source>
        <dbReference type="SAM" id="MobiDB-lite"/>
    </source>
</evidence>
<keyword evidence="4" id="KW-0862">Zinc</keyword>
<keyword evidence="1" id="KW-0645">Protease</keyword>
<keyword evidence="8" id="KW-0482">Metalloprotease</keyword>
<dbReference type="EC" id="3.4.24.-" evidence="8"/>
<evidence type="ECO:0000256" key="3">
    <source>
        <dbReference type="ARBA" id="ARBA00022801"/>
    </source>
</evidence>
<dbReference type="InterPro" id="IPR001818">
    <property type="entry name" value="Pept_M10_metallopeptidase"/>
</dbReference>
<dbReference type="InterPro" id="IPR024079">
    <property type="entry name" value="MetalloPept_cat_dom_sf"/>
</dbReference>
<dbReference type="Pfam" id="PF00413">
    <property type="entry name" value="Peptidase_M10"/>
    <property type="match status" value="1"/>
</dbReference>
<feature type="region of interest" description="Disordered" evidence="5">
    <location>
        <begin position="28"/>
        <end position="68"/>
    </location>
</feature>
<evidence type="ECO:0000256" key="2">
    <source>
        <dbReference type="ARBA" id="ARBA00022723"/>
    </source>
</evidence>
<evidence type="ECO:0000259" key="7">
    <source>
        <dbReference type="Pfam" id="PF00413"/>
    </source>
</evidence>
<proteinExistence type="predicted"/>
<feature type="chain" id="PRO_5046476393" evidence="6">
    <location>
        <begin position="30"/>
        <end position="329"/>
    </location>
</feature>
<keyword evidence="6" id="KW-0732">Signal</keyword>
<dbReference type="RefSeq" id="WP_344745518.1">
    <property type="nucleotide sequence ID" value="NZ_BAAAWW010000067.1"/>
</dbReference>
<comment type="caution">
    <text evidence="8">The sequence shown here is derived from an EMBL/GenBank/DDBJ whole genome shotgun (WGS) entry which is preliminary data.</text>
</comment>
<evidence type="ECO:0000313" key="8">
    <source>
        <dbReference type="EMBL" id="MFB9680546.1"/>
    </source>
</evidence>